<evidence type="ECO:0000256" key="2">
    <source>
        <dbReference type="SAM" id="MobiDB-lite"/>
    </source>
</evidence>
<protein>
    <recommendedName>
        <fullName evidence="5">YjbQ family protein</fullName>
    </recommendedName>
</protein>
<proteinExistence type="inferred from homology"/>
<dbReference type="InterPro" id="IPR035917">
    <property type="entry name" value="YjbQ-like_sf"/>
</dbReference>
<dbReference type="Proteomes" id="UP001143372">
    <property type="component" value="Unassembled WGS sequence"/>
</dbReference>
<comment type="caution">
    <text evidence="3">The sequence shown here is derived from an EMBL/GenBank/DDBJ whole genome shotgun (WGS) entry which is preliminary data.</text>
</comment>
<dbReference type="PANTHER" id="PTHR30615:SF8">
    <property type="entry name" value="UPF0047 PROTEIN C4A8.02C"/>
    <property type="match status" value="1"/>
</dbReference>
<dbReference type="SUPFAM" id="SSF111038">
    <property type="entry name" value="YjbQ-like"/>
    <property type="match status" value="1"/>
</dbReference>
<organism evidence="3 4">
    <name type="scientific">Hansschlegelia plantiphila</name>
    <dbReference type="NCBI Taxonomy" id="374655"/>
    <lineage>
        <taxon>Bacteria</taxon>
        <taxon>Pseudomonadati</taxon>
        <taxon>Pseudomonadota</taxon>
        <taxon>Alphaproteobacteria</taxon>
        <taxon>Hyphomicrobiales</taxon>
        <taxon>Methylopilaceae</taxon>
        <taxon>Hansschlegelia</taxon>
    </lineage>
</organism>
<reference evidence="3" key="2">
    <citation type="submission" date="2023-01" db="EMBL/GenBank/DDBJ databases">
        <authorList>
            <person name="Sun Q."/>
            <person name="Evtushenko L."/>
        </authorList>
    </citation>
    <scope>NUCLEOTIDE SEQUENCE</scope>
    <source>
        <strain evidence="3">VKM B-2347</strain>
    </source>
</reference>
<dbReference type="InterPro" id="IPR001602">
    <property type="entry name" value="UPF0047_YjbQ-like"/>
</dbReference>
<sequence length="200" mass="21042">MIGRDIRGRLARRETGRAAENASGGLAASPPGPNIASMGAMTSAKRVSSEIRSGPVDHQMVAGLSVTTRGPGLVDVTAQIADALAAGEAGDGLATIFVRHTSASLTIQENASPEVRDDLVDALDRLAPRNAGWRHDIEGPDDMPAHVKATLTGVSVAVPVLAGRLALGTWQAIYLIEHRDRPHSRELVAHFIGSRLRQNA</sequence>
<evidence type="ECO:0000256" key="1">
    <source>
        <dbReference type="ARBA" id="ARBA00005534"/>
    </source>
</evidence>
<dbReference type="AlphaFoldDB" id="A0A9W6J2V0"/>
<comment type="similarity">
    <text evidence="1">Belongs to the UPF0047 family.</text>
</comment>
<keyword evidence="4" id="KW-1185">Reference proteome</keyword>
<reference evidence="3" key="1">
    <citation type="journal article" date="2014" name="Int. J. Syst. Evol. Microbiol.">
        <title>Complete genome sequence of Corynebacterium casei LMG S-19264T (=DSM 44701T), isolated from a smear-ripened cheese.</title>
        <authorList>
            <consortium name="US DOE Joint Genome Institute (JGI-PGF)"/>
            <person name="Walter F."/>
            <person name="Albersmeier A."/>
            <person name="Kalinowski J."/>
            <person name="Ruckert C."/>
        </authorList>
    </citation>
    <scope>NUCLEOTIDE SEQUENCE</scope>
    <source>
        <strain evidence="3">VKM B-2347</strain>
    </source>
</reference>
<feature type="region of interest" description="Disordered" evidence="2">
    <location>
        <begin position="1"/>
        <end position="54"/>
    </location>
</feature>
<dbReference type="Gene3D" id="2.60.120.460">
    <property type="entry name" value="YjbQ-like"/>
    <property type="match status" value="1"/>
</dbReference>
<dbReference type="Pfam" id="PF01894">
    <property type="entry name" value="YjbQ"/>
    <property type="match status" value="1"/>
</dbReference>
<feature type="compositionally biased region" description="Basic and acidic residues" evidence="2">
    <location>
        <begin position="1"/>
        <end position="17"/>
    </location>
</feature>
<accession>A0A9W6J2V0</accession>
<dbReference type="NCBIfam" id="TIGR00149">
    <property type="entry name" value="TIGR00149_YjbQ"/>
    <property type="match status" value="1"/>
</dbReference>
<evidence type="ECO:0008006" key="5">
    <source>
        <dbReference type="Google" id="ProtNLM"/>
    </source>
</evidence>
<name>A0A9W6J2V0_9HYPH</name>
<gene>
    <name evidence="3" type="ORF">GCM10008179_19860</name>
</gene>
<dbReference type="PANTHER" id="PTHR30615">
    <property type="entry name" value="UNCHARACTERIZED PROTEIN YJBQ-RELATED"/>
    <property type="match status" value="1"/>
</dbReference>
<evidence type="ECO:0000313" key="3">
    <source>
        <dbReference type="EMBL" id="GLK68348.1"/>
    </source>
</evidence>
<dbReference type="EMBL" id="BSFI01000008">
    <property type="protein sequence ID" value="GLK68348.1"/>
    <property type="molecule type" value="Genomic_DNA"/>
</dbReference>
<evidence type="ECO:0000313" key="4">
    <source>
        <dbReference type="Proteomes" id="UP001143372"/>
    </source>
</evidence>
<dbReference type="PROSITE" id="PS01314">
    <property type="entry name" value="UPF0047"/>
    <property type="match status" value="1"/>
</dbReference>